<dbReference type="AlphaFoldDB" id="A0A367GPK0"/>
<accession>A0A367GPK0</accession>
<dbReference type="InterPro" id="IPR000182">
    <property type="entry name" value="GNAT_dom"/>
</dbReference>
<dbReference type="CDD" id="cd04301">
    <property type="entry name" value="NAT_SF"/>
    <property type="match status" value="1"/>
</dbReference>
<dbReference type="Pfam" id="PF13673">
    <property type="entry name" value="Acetyltransf_10"/>
    <property type="match status" value="1"/>
</dbReference>
<dbReference type="InterPro" id="IPR016181">
    <property type="entry name" value="Acyl_CoA_acyltransferase"/>
</dbReference>
<keyword evidence="3" id="KW-1185">Reference proteome</keyword>
<gene>
    <name evidence="2" type="ORF">DJ568_11020</name>
</gene>
<name>A0A367GPK0_9SPHI</name>
<keyword evidence="2" id="KW-0808">Transferase</keyword>
<evidence type="ECO:0000313" key="3">
    <source>
        <dbReference type="Proteomes" id="UP000253209"/>
    </source>
</evidence>
<evidence type="ECO:0000313" key="2">
    <source>
        <dbReference type="EMBL" id="RCH54995.1"/>
    </source>
</evidence>
<comment type="caution">
    <text evidence="2">The sequence shown here is derived from an EMBL/GenBank/DDBJ whole genome shotgun (WGS) entry which is preliminary data.</text>
</comment>
<feature type="domain" description="N-acetyltransferase" evidence="1">
    <location>
        <begin position="1"/>
        <end position="139"/>
    </location>
</feature>
<reference evidence="2 3" key="1">
    <citation type="submission" date="2018-05" db="EMBL/GenBank/DDBJ databases">
        <title>Mucilaginibacter hurinus sp. nov., isolated from briquette warehouse soil.</title>
        <authorList>
            <person name="Choi L."/>
        </authorList>
    </citation>
    <scope>NUCLEOTIDE SEQUENCE [LARGE SCALE GENOMIC DNA]</scope>
    <source>
        <strain evidence="2 3">ZR32</strain>
    </source>
</reference>
<dbReference type="Gene3D" id="3.40.630.30">
    <property type="match status" value="1"/>
</dbReference>
<protein>
    <submittedName>
        <fullName evidence="2">N-acetyltransferase</fullName>
    </submittedName>
</protein>
<dbReference type="OrthoDB" id="1178186at2"/>
<sequence length="139" mass="16133">MTDLAIEQIRPELTWRLRRDVLYPGKNMHEMEMEEDNDGFHFGAFKNNNLVGVVSVFQIGEDFQFRKLAIDRLCQKQGIGSAVMKYIIDFVKTNGGKRLWCNARVEAIDFYLKRGFSVTGEKFSRDGIDYEIIEKALTE</sequence>
<dbReference type="EMBL" id="QGDC01000005">
    <property type="protein sequence ID" value="RCH54995.1"/>
    <property type="molecule type" value="Genomic_DNA"/>
</dbReference>
<dbReference type="RefSeq" id="WP_114005321.1">
    <property type="nucleotide sequence ID" value="NZ_QGDC01000005.1"/>
</dbReference>
<dbReference type="PROSITE" id="PS51186">
    <property type="entry name" value="GNAT"/>
    <property type="match status" value="1"/>
</dbReference>
<proteinExistence type="predicted"/>
<dbReference type="SUPFAM" id="SSF55729">
    <property type="entry name" value="Acyl-CoA N-acyltransferases (Nat)"/>
    <property type="match status" value="1"/>
</dbReference>
<organism evidence="2 3">
    <name type="scientific">Mucilaginibacter hurinus</name>
    <dbReference type="NCBI Taxonomy" id="2201324"/>
    <lineage>
        <taxon>Bacteria</taxon>
        <taxon>Pseudomonadati</taxon>
        <taxon>Bacteroidota</taxon>
        <taxon>Sphingobacteriia</taxon>
        <taxon>Sphingobacteriales</taxon>
        <taxon>Sphingobacteriaceae</taxon>
        <taxon>Mucilaginibacter</taxon>
    </lineage>
</organism>
<evidence type="ECO:0000259" key="1">
    <source>
        <dbReference type="PROSITE" id="PS51186"/>
    </source>
</evidence>
<dbReference type="Proteomes" id="UP000253209">
    <property type="component" value="Unassembled WGS sequence"/>
</dbReference>
<dbReference type="GO" id="GO:0016747">
    <property type="term" value="F:acyltransferase activity, transferring groups other than amino-acyl groups"/>
    <property type="evidence" value="ECO:0007669"/>
    <property type="project" value="InterPro"/>
</dbReference>